<sequence length="754" mass="86957">MNNLRRSNSTTQVNQRVNSTCRSNKGAMGNCVTTMVHNNYSTTEKGPAPKSSNQAPSSLNNVVKATSNEDGESSSFVKSQKNFSSNNIMTRNNNSSLPRRKEVTEEEAERFIQRVNLAAVTIQRWYRRHSQRRRLGAAALERLLASKREELHQKRAQKALDAKRLAEEELALVKESRRVTKKKPAKLASARNVSPASSVTKANNTDPGSVPSRDPGVEDELQDVSSRETGGEDLETVVTAVSRAQSKVTLNELLDTLRLLEEEPELLPPPKLFKKDRYAWVDGQEPSSNSLTADNLEKFGKLNHSPGVPEDGALLSEAKLQSIISFLDEMEKSEQERPRSAASATQREGLLSEEELAHLEHASAVATEVTSSIMRLKLEVEEKKRAISLLQTALAQQRELTVRHVKQTEEELGHQLRLQREQYEAAIQRHLTFIDQLIDDKKVLSEKCEAVVAELKQVDQKYGKKITQMQEQHELVRGQGRCEQQLEQEEQALQQQRRRLYAEVAEEKERLSQQAARQRAEAEELRRQLEASSSAITRALKEEYTKEKEEQERRHQAEVKVLKDRLEMEKQAWEANYMKKEEAWLLSRERELREEMRKERDKEIELVIQRLEADMSSAKEECERAAENRIKRIRDKYEVELQELERSERKLQERCNELKGRLAELEGESIRLQGLLKHKEQEVEEIQKVRDQLVQERSGLAEVIRQEFTDRLVGAQEENKQLKAEMVAMRARQRLELDRVVREKDKELEEVHRR</sequence>
<organism evidence="3 4">
    <name type="scientific">Limosa lapponica baueri</name>
    <dbReference type="NCBI Taxonomy" id="1758121"/>
    <lineage>
        <taxon>Eukaryota</taxon>
        <taxon>Metazoa</taxon>
        <taxon>Chordata</taxon>
        <taxon>Craniata</taxon>
        <taxon>Vertebrata</taxon>
        <taxon>Euteleostomi</taxon>
        <taxon>Archelosauria</taxon>
        <taxon>Archosauria</taxon>
        <taxon>Dinosauria</taxon>
        <taxon>Saurischia</taxon>
        <taxon>Theropoda</taxon>
        <taxon>Coelurosauria</taxon>
        <taxon>Aves</taxon>
        <taxon>Neognathae</taxon>
        <taxon>Neoaves</taxon>
        <taxon>Charadriiformes</taxon>
        <taxon>Scolopacidae</taxon>
        <taxon>Limosa</taxon>
    </lineage>
</organism>
<reference evidence="4" key="2">
    <citation type="submission" date="2017-12" db="EMBL/GenBank/DDBJ databases">
        <title>Genome sequence of the Bar-tailed Godwit (Limosa lapponica baueri).</title>
        <authorList>
            <person name="Lima N.C.B."/>
            <person name="Parody-Merino A.M."/>
            <person name="Battley P.F."/>
            <person name="Fidler A.E."/>
            <person name="Prosdocimi F."/>
        </authorList>
    </citation>
    <scope>NUCLEOTIDE SEQUENCE [LARGE SCALE GENOMIC DNA]</scope>
</reference>
<dbReference type="GO" id="GO:0010824">
    <property type="term" value="P:regulation of centrosome duplication"/>
    <property type="evidence" value="ECO:0007669"/>
    <property type="project" value="TreeGrafter"/>
</dbReference>
<protein>
    <recommendedName>
        <fullName evidence="5">5-azacytidine-induced protein 1</fullName>
    </recommendedName>
</protein>
<dbReference type="AlphaFoldDB" id="A0A2I0T9J1"/>
<keyword evidence="1" id="KW-0175">Coiled coil</keyword>
<feature type="coiled-coil region" evidence="1">
    <location>
        <begin position="479"/>
        <end position="750"/>
    </location>
</feature>
<gene>
    <name evidence="3" type="ORF">llap_19229</name>
</gene>
<dbReference type="GO" id="GO:0005929">
    <property type="term" value="C:cilium"/>
    <property type="evidence" value="ECO:0007669"/>
    <property type="project" value="GOC"/>
</dbReference>
<evidence type="ECO:0000313" key="3">
    <source>
        <dbReference type="EMBL" id="PKU30467.1"/>
    </source>
</evidence>
<dbReference type="OrthoDB" id="197735at2759"/>
<evidence type="ECO:0000256" key="1">
    <source>
        <dbReference type="SAM" id="Coils"/>
    </source>
</evidence>
<evidence type="ECO:0000256" key="2">
    <source>
        <dbReference type="SAM" id="MobiDB-lite"/>
    </source>
</evidence>
<feature type="compositionally biased region" description="Polar residues" evidence="2">
    <location>
        <begin position="1"/>
        <end position="23"/>
    </location>
</feature>
<dbReference type="EMBL" id="KZ514620">
    <property type="protein sequence ID" value="PKU30467.1"/>
    <property type="molecule type" value="Genomic_DNA"/>
</dbReference>
<dbReference type="Proteomes" id="UP000233556">
    <property type="component" value="Unassembled WGS sequence"/>
</dbReference>
<dbReference type="GO" id="GO:0035735">
    <property type="term" value="P:intraciliary transport involved in cilium assembly"/>
    <property type="evidence" value="ECO:0007669"/>
    <property type="project" value="InterPro"/>
</dbReference>
<feature type="compositionally biased region" description="Polar residues" evidence="2">
    <location>
        <begin position="191"/>
        <end position="207"/>
    </location>
</feature>
<dbReference type="InterPro" id="IPR030465">
    <property type="entry name" value="CEP131"/>
</dbReference>
<reference evidence="4" key="1">
    <citation type="submission" date="2017-11" db="EMBL/GenBank/DDBJ databases">
        <authorList>
            <person name="Lima N.C."/>
            <person name="Parody-Merino A.M."/>
            <person name="Battley P.F."/>
            <person name="Fidler A.E."/>
            <person name="Prosdocimi F."/>
        </authorList>
    </citation>
    <scope>NUCLEOTIDE SEQUENCE [LARGE SCALE GENOMIC DNA]</scope>
</reference>
<proteinExistence type="predicted"/>
<keyword evidence="4" id="KW-1185">Reference proteome</keyword>
<feature type="coiled-coil region" evidence="1">
    <location>
        <begin position="137"/>
        <end position="168"/>
    </location>
</feature>
<feature type="region of interest" description="Disordered" evidence="2">
    <location>
        <begin position="1"/>
        <end position="27"/>
    </location>
</feature>
<dbReference type="PANTHER" id="PTHR31540:SF1">
    <property type="entry name" value="CENTROSOMAL PROTEIN OF 131 KDA"/>
    <property type="match status" value="1"/>
</dbReference>
<accession>A0A2I0T9J1</accession>
<evidence type="ECO:0000313" key="4">
    <source>
        <dbReference type="Proteomes" id="UP000233556"/>
    </source>
</evidence>
<evidence type="ECO:0008006" key="5">
    <source>
        <dbReference type="Google" id="ProtNLM"/>
    </source>
</evidence>
<dbReference type="PANTHER" id="PTHR31540">
    <property type="entry name" value="CENTROSOMAL PROTEIN OF 131 KDA"/>
    <property type="match status" value="1"/>
</dbReference>
<feature type="region of interest" description="Disordered" evidence="2">
    <location>
        <begin position="176"/>
        <end position="234"/>
    </location>
</feature>
<name>A0A2I0T9J1_LIMLA</name>
<dbReference type="GO" id="GO:0034451">
    <property type="term" value="C:centriolar satellite"/>
    <property type="evidence" value="ECO:0007669"/>
    <property type="project" value="TreeGrafter"/>
</dbReference>